<dbReference type="Pfam" id="PF00300">
    <property type="entry name" value="His_Phos_1"/>
    <property type="match status" value="1"/>
</dbReference>
<proteinExistence type="predicted"/>
<sequence>MNGRRDFILLGAALWLQRAYAQQGDDAMAGRLRAGSCALLWRHAQTTPGIGDPPGFSLAQCSTQRNLSDAGRAQARAAGEWFRSRGLAPRAVRSSAWCRCKDTADLAFGTHEPWAPLNSSFANPAVAPGNRARLLAGLARIPAGAFEVWVTHQVNITAFTGEAVAMGEAVVVDRDGQVVARGGFGG</sequence>
<gene>
    <name evidence="1" type="ORF">GCM10023165_24400</name>
</gene>
<comment type="caution">
    <text evidence="1">The sequence shown here is derived from an EMBL/GenBank/DDBJ whole genome shotgun (WGS) entry which is preliminary data.</text>
</comment>
<protein>
    <recommendedName>
        <fullName evidence="3">Histidine phosphatase family protein</fullName>
    </recommendedName>
</protein>
<keyword evidence="2" id="KW-1185">Reference proteome</keyword>
<dbReference type="Proteomes" id="UP001500975">
    <property type="component" value="Unassembled WGS sequence"/>
</dbReference>
<dbReference type="SUPFAM" id="SSF53254">
    <property type="entry name" value="Phosphoglycerate mutase-like"/>
    <property type="match status" value="1"/>
</dbReference>
<name>A0ABP8HQ80_9BURK</name>
<accession>A0ABP8HQ80</accession>
<reference evidence="2" key="1">
    <citation type="journal article" date="2019" name="Int. J. Syst. Evol. Microbiol.">
        <title>The Global Catalogue of Microorganisms (GCM) 10K type strain sequencing project: providing services to taxonomists for standard genome sequencing and annotation.</title>
        <authorList>
            <consortium name="The Broad Institute Genomics Platform"/>
            <consortium name="The Broad Institute Genome Sequencing Center for Infectious Disease"/>
            <person name="Wu L."/>
            <person name="Ma J."/>
        </authorList>
    </citation>
    <scope>NUCLEOTIDE SEQUENCE [LARGE SCALE GENOMIC DNA]</scope>
    <source>
        <strain evidence="2">JCM 17804</strain>
    </source>
</reference>
<evidence type="ECO:0000313" key="1">
    <source>
        <dbReference type="EMBL" id="GAA4342581.1"/>
    </source>
</evidence>
<dbReference type="SMART" id="SM00855">
    <property type="entry name" value="PGAM"/>
    <property type="match status" value="1"/>
</dbReference>
<dbReference type="EMBL" id="BAABGJ010000020">
    <property type="protein sequence ID" value="GAA4342581.1"/>
    <property type="molecule type" value="Genomic_DNA"/>
</dbReference>
<evidence type="ECO:0000313" key="2">
    <source>
        <dbReference type="Proteomes" id="UP001500975"/>
    </source>
</evidence>
<dbReference type="InterPro" id="IPR013078">
    <property type="entry name" value="His_Pase_superF_clade-1"/>
</dbReference>
<organism evidence="1 2">
    <name type="scientific">Variovorax defluvii</name>
    <dbReference type="NCBI Taxonomy" id="913761"/>
    <lineage>
        <taxon>Bacteria</taxon>
        <taxon>Pseudomonadati</taxon>
        <taxon>Pseudomonadota</taxon>
        <taxon>Betaproteobacteria</taxon>
        <taxon>Burkholderiales</taxon>
        <taxon>Comamonadaceae</taxon>
        <taxon>Variovorax</taxon>
    </lineage>
</organism>
<dbReference type="InterPro" id="IPR029033">
    <property type="entry name" value="His_PPase_superfam"/>
</dbReference>
<evidence type="ECO:0008006" key="3">
    <source>
        <dbReference type="Google" id="ProtNLM"/>
    </source>
</evidence>
<dbReference type="RefSeq" id="WP_345538118.1">
    <property type="nucleotide sequence ID" value="NZ_BAABGJ010000020.1"/>
</dbReference>
<dbReference type="Gene3D" id="3.40.50.1240">
    <property type="entry name" value="Phosphoglycerate mutase-like"/>
    <property type="match status" value="1"/>
</dbReference>